<keyword evidence="4" id="KW-1134">Transmembrane beta strand</keyword>
<dbReference type="RefSeq" id="WP_187318661.1">
    <property type="nucleotide sequence ID" value="NZ_JACSCY010000003.1"/>
</dbReference>
<dbReference type="PANTHER" id="PTHR30026:SF20">
    <property type="entry name" value="OUTER MEMBRANE PROTEIN TOLC"/>
    <property type="match status" value="1"/>
</dbReference>
<keyword evidence="9" id="KW-0732">Signal</keyword>
<dbReference type="Pfam" id="PF02321">
    <property type="entry name" value="OEP"/>
    <property type="match status" value="2"/>
</dbReference>
<comment type="caution">
    <text evidence="10">The sequence shown here is derived from an EMBL/GenBank/DDBJ whole genome shotgun (WGS) entry which is preliminary data.</text>
</comment>
<dbReference type="Proteomes" id="UP000622017">
    <property type="component" value="Unassembled WGS sequence"/>
</dbReference>
<protein>
    <submittedName>
        <fullName evidence="10">TolC family protein</fullName>
    </submittedName>
</protein>
<keyword evidence="6" id="KW-0472">Membrane</keyword>
<accession>A0ABR7MH29</accession>
<feature type="chain" id="PRO_5046814670" evidence="9">
    <location>
        <begin position="26"/>
        <end position="450"/>
    </location>
</feature>
<proteinExistence type="inferred from homology"/>
<keyword evidence="8" id="KW-0175">Coiled coil</keyword>
<evidence type="ECO:0000256" key="4">
    <source>
        <dbReference type="ARBA" id="ARBA00022452"/>
    </source>
</evidence>
<organism evidence="10 11">
    <name type="scientific">Hymenobacter citatus</name>
    <dbReference type="NCBI Taxonomy" id="2763506"/>
    <lineage>
        <taxon>Bacteria</taxon>
        <taxon>Pseudomonadati</taxon>
        <taxon>Bacteroidota</taxon>
        <taxon>Cytophagia</taxon>
        <taxon>Cytophagales</taxon>
        <taxon>Hymenobacteraceae</taxon>
        <taxon>Hymenobacter</taxon>
    </lineage>
</organism>
<reference evidence="10 11" key="1">
    <citation type="submission" date="2020-08" db="EMBL/GenBank/DDBJ databases">
        <title>Hymenobacter sp.</title>
        <authorList>
            <person name="Kim M.K."/>
        </authorList>
    </citation>
    <scope>NUCLEOTIDE SEQUENCE [LARGE SCALE GENOMIC DNA]</scope>
    <source>
        <strain evidence="10 11">BT507</strain>
    </source>
</reference>
<sequence length="450" mass="49387">MHLRPTFAAPLLTTLGLLVGSAAYAQVPISTATAGDSLSLETTIRSVLDANPSINALQEEVNQAQSRLAQQRTYLKPVVTGTASYTRIDPQVKLNLTPEQAPFQLAPNNNYDTHVAAQYTLLDFGRANAAIEVARSRTLTAADNIDVTRRDLAYAAAQSYYSILFAREAIRVQDAQIASLQQHEREMQRRVEGGVSTQFDVTTTQVRIAQAQDKKIDLQNQLRNQEVQLARLLHKSESAVVPVRGRFEYNPEAVNVQAALEAGAANRPEVKLARDNEATAAAQLRVAEVGNKPQLNVLAQAGGKNGYIVPNLNRFRFNTVAGAQLSIPIYDGGRNKTQRAEAQSAIKGAQARTQDTQEQVRADVLQAVNNMQASTARYDNSQVQIGQATDALTRAKARYRYGVGNNLDVLDAETQLAQSRLSRLQAIYNYTIGQYQLRRATGEQIWEAAK</sequence>
<dbReference type="PANTHER" id="PTHR30026">
    <property type="entry name" value="OUTER MEMBRANE PROTEIN TOLC"/>
    <property type="match status" value="1"/>
</dbReference>
<evidence type="ECO:0000313" key="10">
    <source>
        <dbReference type="EMBL" id="MBC6610356.1"/>
    </source>
</evidence>
<dbReference type="SUPFAM" id="SSF56954">
    <property type="entry name" value="Outer membrane efflux proteins (OEP)"/>
    <property type="match status" value="1"/>
</dbReference>
<comment type="similarity">
    <text evidence="2">Belongs to the outer membrane factor (OMF) (TC 1.B.17) family.</text>
</comment>
<evidence type="ECO:0000256" key="5">
    <source>
        <dbReference type="ARBA" id="ARBA00022692"/>
    </source>
</evidence>
<comment type="subcellular location">
    <subcellularLocation>
        <location evidence="1">Cell outer membrane</location>
    </subcellularLocation>
</comment>
<evidence type="ECO:0000256" key="9">
    <source>
        <dbReference type="SAM" id="SignalP"/>
    </source>
</evidence>
<keyword evidence="5" id="KW-0812">Transmembrane</keyword>
<evidence type="ECO:0000313" key="11">
    <source>
        <dbReference type="Proteomes" id="UP000622017"/>
    </source>
</evidence>
<gene>
    <name evidence="10" type="ORF">H8B15_05460</name>
</gene>
<keyword evidence="3" id="KW-0813">Transport</keyword>
<evidence type="ECO:0000256" key="2">
    <source>
        <dbReference type="ARBA" id="ARBA00007613"/>
    </source>
</evidence>
<feature type="coiled-coil region" evidence="8">
    <location>
        <begin position="201"/>
        <end position="235"/>
    </location>
</feature>
<dbReference type="InterPro" id="IPR003423">
    <property type="entry name" value="OMP_efflux"/>
</dbReference>
<dbReference type="Gene3D" id="1.20.1600.10">
    <property type="entry name" value="Outer membrane efflux proteins (OEP)"/>
    <property type="match status" value="1"/>
</dbReference>
<keyword evidence="7" id="KW-0998">Cell outer membrane</keyword>
<evidence type="ECO:0000256" key="3">
    <source>
        <dbReference type="ARBA" id="ARBA00022448"/>
    </source>
</evidence>
<evidence type="ECO:0000256" key="8">
    <source>
        <dbReference type="SAM" id="Coils"/>
    </source>
</evidence>
<evidence type="ECO:0000256" key="6">
    <source>
        <dbReference type="ARBA" id="ARBA00023136"/>
    </source>
</evidence>
<feature type="signal peptide" evidence="9">
    <location>
        <begin position="1"/>
        <end position="25"/>
    </location>
</feature>
<name>A0ABR7MH29_9BACT</name>
<evidence type="ECO:0000256" key="7">
    <source>
        <dbReference type="ARBA" id="ARBA00023237"/>
    </source>
</evidence>
<dbReference type="EMBL" id="JACSCY010000003">
    <property type="protein sequence ID" value="MBC6610356.1"/>
    <property type="molecule type" value="Genomic_DNA"/>
</dbReference>
<keyword evidence="11" id="KW-1185">Reference proteome</keyword>
<evidence type="ECO:0000256" key="1">
    <source>
        <dbReference type="ARBA" id="ARBA00004442"/>
    </source>
</evidence>
<dbReference type="InterPro" id="IPR051906">
    <property type="entry name" value="TolC-like"/>
</dbReference>